<keyword evidence="2" id="KW-1185">Reference proteome</keyword>
<comment type="caution">
    <text evidence="1">The sequence shown here is derived from an EMBL/GenBank/DDBJ whole genome shotgun (WGS) entry which is preliminary data.</text>
</comment>
<organism evidence="1 2">
    <name type="scientific">Persea americana</name>
    <name type="common">Avocado</name>
    <dbReference type="NCBI Taxonomy" id="3435"/>
    <lineage>
        <taxon>Eukaryota</taxon>
        <taxon>Viridiplantae</taxon>
        <taxon>Streptophyta</taxon>
        <taxon>Embryophyta</taxon>
        <taxon>Tracheophyta</taxon>
        <taxon>Spermatophyta</taxon>
        <taxon>Magnoliopsida</taxon>
        <taxon>Magnoliidae</taxon>
        <taxon>Laurales</taxon>
        <taxon>Lauraceae</taxon>
        <taxon>Persea</taxon>
    </lineage>
</organism>
<sequence>MSKRHNLHQRTTSMFAFPEDYTIYQTPIVDGNETSRALPPTKLVMMPPKPPVVVVDEARVKADDKKPSGASADAPKNDG</sequence>
<dbReference type="EMBL" id="CM056817">
    <property type="protein sequence ID" value="KAJ8620795.1"/>
    <property type="molecule type" value="Genomic_DNA"/>
</dbReference>
<name>A0ACC2KI07_PERAE</name>
<evidence type="ECO:0000313" key="2">
    <source>
        <dbReference type="Proteomes" id="UP001234297"/>
    </source>
</evidence>
<dbReference type="Proteomes" id="UP001234297">
    <property type="component" value="Chromosome 9"/>
</dbReference>
<gene>
    <name evidence="1" type="ORF">MRB53_029324</name>
</gene>
<proteinExistence type="predicted"/>
<protein>
    <submittedName>
        <fullName evidence="1">Uncharacterized protein</fullName>
    </submittedName>
</protein>
<evidence type="ECO:0000313" key="1">
    <source>
        <dbReference type="EMBL" id="KAJ8620795.1"/>
    </source>
</evidence>
<reference evidence="1 2" key="1">
    <citation type="journal article" date="2022" name="Hortic Res">
        <title>A haplotype resolved chromosomal level avocado genome allows analysis of novel avocado genes.</title>
        <authorList>
            <person name="Nath O."/>
            <person name="Fletcher S.J."/>
            <person name="Hayward A."/>
            <person name="Shaw L.M."/>
            <person name="Masouleh A.K."/>
            <person name="Furtado A."/>
            <person name="Henry R.J."/>
            <person name="Mitter N."/>
        </authorList>
    </citation>
    <scope>NUCLEOTIDE SEQUENCE [LARGE SCALE GENOMIC DNA]</scope>
    <source>
        <strain evidence="2">cv. Hass</strain>
    </source>
</reference>
<accession>A0ACC2KI07</accession>